<sequence length="236" mass="26482">MSDGLDAETSPRATASRRFPHLAIISGRAICLRRRVHKGLWHHSELTTRRAVLSQLHSSLFCGLRTPGHHWRGTSDRPLNNSRGRADTGKAQSQRRGSSTAQSSFVDTRDGWRCRRSQVSRGWNPAFIPQFIGNNRKGQYKLRCTPMQPHDGIPCTAPGHGKAECPSYPAQAKNLLVVTDSQSLLAAVTKGPRSQTDWTEDRLWQRLLTLTCAGWSVQLQFCYEHRGVHVNELADH</sequence>
<dbReference type="SUPFAM" id="SSF53098">
    <property type="entry name" value="Ribonuclease H-like"/>
    <property type="match status" value="1"/>
</dbReference>
<gene>
    <name evidence="2" type="ORF">C3747_105g149</name>
</gene>
<dbReference type="EMBL" id="PRFC01000105">
    <property type="protein sequence ID" value="PWV07112.1"/>
    <property type="molecule type" value="Genomic_DNA"/>
</dbReference>
<dbReference type="Proteomes" id="UP000246078">
    <property type="component" value="Unassembled WGS sequence"/>
</dbReference>
<proteinExistence type="predicted"/>
<dbReference type="AlphaFoldDB" id="A0A2V2WFX1"/>
<evidence type="ECO:0000313" key="3">
    <source>
        <dbReference type="Proteomes" id="UP000246078"/>
    </source>
</evidence>
<protein>
    <submittedName>
        <fullName evidence="2">Putative RNase H</fullName>
    </submittedName>
</protein>
<reference evidence="2 3" key="1">
    <citation type="journal article" date="2018" name="Microb. Genom.">
        <title>Expanding an expanded genome: long-read sequencing of Trypanosoma cruzi.</title>
        <authorList>
            <person name="Berna L."/>
            <person name="Rodriguez M."/>
            <person name="Chiribao M.L."/>
            <person name="Parodi-Talice A."/>
            <person name="Pita S."/>
            <person name="Rijo G."/>
            <person name="Alvarez-Valin F."/>
            <person name="Robello C."/>
        </authorList>
    </citation>
    <scope>NUCLEOTIDE SEQUENCE [LARGE SCALE GENOMIC DNA]</scope>
    <source>
        <strain evidence="2 3">TCC</strain>
    </source>
</reference>
<feature type="compositionally biased region" description="Polar residues" evidence="1">
    <location>
        <begin position="90"/>
        <end position="106"/>
    </location>
</feature>
<dbReference type="VEuPathDB" id="TriTrypDB:C3747_105g149"/>
<dbReference type="VEuPathDB" id="TriTrypDB:TcCL_NonESM11613"/>
<comment type="caution">
    <text evidence="2">The sequence shown here is derived from an EMBL/GenBank/DDBJ whole genome shotgun (WGS) entry which is preliminary data.</text>
</comment>
<dbReference type="InterPro" id="IPR012337">
    <property type="entry name" value="RNaseH-like_sf"/>
</dbReference>
<dbReference type="VEuPathDB" id="TriTrypDB:TcBrA4_0188460"/>
<dbReference type="Gene3D" id="3.30.420.10">
    <property type="entry name" value="Ribonuclease H-like superfamily/Ribonuclease H"/>
    <property type="match status" value="1"/>
</dbReference>
<dbReference type="InterPro" id="IPR036397">
    <property type="entry name" value="RNaseH_sf"/>
</dbReference>
<dbReference type="GO" id="GO:0003676">
    <property type="term" value="F:nucleic acid binding"/>
    <property type="evidence" value="ECO:0007669"/>
    <property type="project" value="InterPro"/>
</dbReference>
<feature type="region of interest" description="Disordered" evidence="1">
    <location>
        <begin position="71"/>
        <end position="109"/>
    </location>
</feature>
<evidence type="ECO:0000313" key="2">
    <source>
        <dbReference type="EMBL" id="PWV07112.1"/>
    </source>
</evidence>
<dbReference type="VEuPathDB" id="TriTrypDB:TCSYLVIO_000664"/>
<accession>A0A2V2WFX1</accession>
<evidence type="ECO:0000256" key="1">
    <source>
        <dbReference type="SAM" id="MobiDB-lite"/>
    </source>
</evidence>
<dbReference type="VEuPathDB" id="TriTrypDB:C4B63_65g173"/>
<name>A0A2V2WFX1_TRYCR</name>
<organism evidence="2 3">
    <name type="scientific">Trypanosoma cruzi</name>
    <dbReference type="NCBI Taxonomy" id="5693"/>
    <lineage>
        <taxon>Eukaryota</taxon>
        <taxon>Discoba</taxon>
        <taxon>Euglenozoa</taxon>
        <taxon>Kinetoplastea</taxon>
        <taxon>Metakinetoplastina</taxon>
        <taxon>Trypanosomatida</taxon>
        <taxon>Trypanosomatidae</taxon>
        <taxon>Trypanosoma</taxon>
        <taxon>Schizotrypanum</taxon>
    </lineage>
</organism>